<evidence type="ECO:0000313" key="2">
    <source>
        <dbReference type="EMBL" id="MBI6871287.1"/>
    </source>
</evidence>
<dbReference type="EMBL" id="JAEEGB010000002">
    <property type="protein sequence ID" value="MBI6871287.1"/>
    <property type="molecule type" value="Genomic_DNA"/>
</dbReference>
<feature type="transmembrane region" description="Helical" evidence="1">
    <location>
        <begin position="269"/>
        <end position="289"/>
    </location>
</feature>
<dbReference type="Proteomes" id="UP000622687">
    <property type="component" value="Unassembled WGS sequence"/>
</dbReference>
<feature type="transmembrane region" description="Helical" evidence="1">
    <location>
        <begin position="240"/>
        <end position="257"/>
    </location>
</feature>
<evidence type="ECO:0000256" key="1">
    <source>
        <dbReference type="SAM" id="Phobius"/>
    </source>
</evidence>
<sequence length="308" mass="35368">MNTNMLKNIKQLLLLTVSMVITWIIVSGILQRALGMSSGKNEGYKEAVIALGYLFLLCCLNSIIILWYTKRSIFSGKKLLLSVFTIMFGVMFFMTQIETIYFNYAIRMPGQLIFSTLFTGAAVAIVASIVAVKIKEQSNKFKNRILKYESQKLPLNIFILALIYLIFYFIFGYFIAWQFPLLREYYTGSQKILPFILHMKNQLSTDPWLVLFQIVRGVLWALIGCLAVRSVALKTGIEKYLLVGFILSVGLCTPLLLPNDFMPSSVRFGHFFELLIENFLFGTVSVYFLGKERNNTYKQIFYTSKHLI</sequence>
<evidence type="ECO:0000313" key="3">
    <source>
        <dbReference type="Proteomes" id="UP000622687"/>
    </source>
</evidence>
<feature type="transmembrane region" description="Helical" evidence="1">
    <location>
        <begin position="50"/>
        <end position="68"/>
    </location>
</feature>
<feature type="transmembrane region" description="Helical" evidence="1">
    <location>
        <begin position="208"/>
        <end position="228"/>
    </location>
</feature>
<proteinExistence type="predicted"/>
<name>A0A934M1N7_9CLOT</name>
<protein>
    <submittedName>
        <fullName evidence="2">Uncharacterized protein</fullName>
    </submittedName>
</protein>
<feature type="transmembrane region" description="Helical" evidence="1">
    <location>
        <begin position="153"/>
        <end position="176"/>
    </location>
</feature>
<feature type="transmembrane region" description="Helical" evidence="1">
    <location>
        <begin position="80"/>
        <end position="106"/>
    </location>
</feature>
<keyword evidence="1" id="KW-1133">Transmembrane helix</keyword>
<gene>
    <name evidence="2" type="ORF">I6U51_01030</name>
</gene>
<feature type="transmembrane region" description="Helical" evidence="1">
    <location>
        <begin position="12"/>
        <end position="30"/>
    </location>
</feature>
<feature type="transmembrane region" description="Helical" evidence="1">
    <location>
        <begin position="112"/>
        <end position="132"/>
    </location>
</feature>
<accession>A0A934M1N7</accession>
<dbReference type="AlphaFoldDB" id="A0A934M1N7"/>
<keyword evidence="1" id="KW-0472">Membrane</keyword>
<dbReference type="RefSeq" id="WP_211140753.1">
    <property type="nucleotide sequence ID" value="NZ_JAEEGB010000002.1"/>
</dbReference>
<keyword evidence="3" id="KW-1185">Reference proteome</keyword>
<comment type="caution">
    <text evidence="2">The sequence shown here is derived from an EMBL/GenBank/DDBJ whole genome shotgun (WGS) entry which is preliminary data.</text>
</comment>
<organism evidence="2 3">
    <name type="scientific">Clostridium aciditolerans</name>
    <dbReference type="NCBI Taxonomy" id="339861"/>
    <lineage>
        <taxon>Bacteria</taxon>
        <taxon>Bacillati</taxon>
        <taxon>Bacillota</taxon>
        <taxon>Clostridia</taxon>
        <taxon>Eubacteriales</taxon>
        <taxon>Clostridiaceae</taxon>
        <taxon>Clostridium</taxon>
    </lineage>
</organism>
<reference evidence="2" key="1">
    <citation type="submission" date="2020-12" db="EMBL/GenBank/DDBJ databases">
        <title>Clostridium thailandense sp. nov., a novel acetogenic bacterium isolated from peat land soil in Thailand.</title>
        <authorList>
            <person name="Chaikitkaew S."/>
            <person name="Birkeland N.K."/>
        </authorList>
    </citation>
    <scope>NUCLEOTIDE SEQUENCE</scope>
    <source>
        <strain evidence="2">DSM 17425</strain>
    </source>
</reference>
<keyword evidence="1" id="KW-0812">Transmembrane</keyword>